<name>A0A2R8B260_9RHOB</name>
<dbReference type="OrthoDB" id="9776898at2"/>
<sequence>MDQTTIEVTMLTGLDAISPDEWDSCACPEAAIGRPLDPFTTHRFLLALERSGSVGRNTGWEPHHLVARADGEAIAVMPLYAKSHSQGEYIFDHGWADALERAGGAYYPKLQSAVPFTPATGRRFLTRPGWEAAGRAALVQAMVQVAAQNGLSSAHVTFCTAEEAEAGAEMGLLHRMSQQFHWENAAYSCFGDFLAALSARKRKAIRRERRGAAAFGGEIRALTGDALCAEHWDAFWAFYQDTGSRKWGRPYLTRAFFDEVQATMRDDVLLILAERHSRPVAGALNFIGRETLFGRYWGAIEDHPFLHFECCYYQAIDYAITHRLSRVEAGAQGEHKLARGYLPVETHSLHWIGEPSFRTAVARYLEAEARAVGTEIEVLMEYGPFRKTSGEG</sequence>
<dbReference type="PANTHER" id="PTHR47017">
    <property type="entry name" value="ACYL-COA"/>
    <property type="match status" value="1"/>
</dbReference>
<dbReference type="RefSeq" id="WP_108851242.1">
    <property type="nucleotide sequence ID" value="NZ_OMOQ01000001.1"/>
</dbReference>
<dbReference type="PANTHER" id="PTHR47017:SF1">
    <property type="entry name" value="ACYL-COA"/>
    <property type="match status" value="1"/>
</dbReference>
<dbReference type="Pfam" id="PF04339">
    <property type="entry name" value="FemAB_like"/>
    <property type="match status" value="1"/>
</dbReference>
<reference evidence="1 2" key="1">
    <citation type="submission" date="2018-03" db="EMBL/GenBank/DDBJ databases">
        <authorList>
            <person name="Keele B.F."/>
        </authorList>
    </citation>
    <scope>NUCLEOTIDE SEQUENCE [LARGE SCALE GENOMIC DNA]</scope>
    <source>
        <strain evidence="1 2">CECT 8626</strain>
    </source>
</reference>
<proteinExistence type="predicted"/>
<dbReference type="Proteomes" id="UP000244924">
    <property type="component" value="Unassembled WGS sequence"/>
</dbReference>
<dbReference type="InterPro" id="IPR016181">
    <property type="entry name" value="Acyl_CoA_acyltransferase"/>
</dbReference>
<dbReference type="AlphaFoldDB" id="A0A2R8B260"/>
<dbReference type="InterPro" id="IPR007434">
    <property type="entry name" value="FemAB-like"/>
</dbReference>
<keyword evidence="2" id="KW-1185">Reference proteome</keyword>
<evidence type="ECO:0000313" key="2">
    <source>
        <dbReference type="Proteomes" id="UP000244924"/>
    </source>
</evidence>
<dbReference type="SUPFAM" id="SSF55729">
    <property type="entry name" value="Acyl-CoA N-acyltransferases (Nat)"/>
    <property type="match status" value="1"/>
</dbReference>
<accession>A0A2R8B260</accession>
<organism evidence="1 2">
    <name type="scientific">Albidovulum aquaemixtae</name>
    <dbReference type="NCBI Taxonomy" id="1542388"/>
    <lineage>
        <taxon>Bacteria</taxon>
        <taxon>Pseudomonadati</taxon>
        <taxon>Pseudomonadota</taxon>
        <taxon>Alphaproteobacteria</taxon>
        <taxon>Rhodobacterales</taxon>
        <taxon>Paracoccaceae</taxon>
        <taxon>Albidovulum</taxon>
    </lineage>
</organism>
<dbReference type="Gene3D" id="3.40.630.30">
    <property type="match status" value="1"/>
</dbReference>
<gene>
    <name evidence="1" type="ORF">DEA8626_00237</name>
</gene>
<protein>
    <submittedName>
        <fullName evidence="1">Uncharacterized protein</fullName>
    </submittedName>
</protein>
<dbReference type="EMBL" id="OMOQ01000001">
    <property type="protein sequence ID" value="SPH16726.1"/>
    <property type="molecule type" value="Genomic_DNA"/>
</dbReference>
<evidence type="ECO:0000313" key="1">
    <source>
        <dbReference type="EMBL" id="SPH16726.1"/>
    </source>
</evidence>